<keyword evidence="1 3" id="KW-0853">WD repeat</keyword>
<evidence type="ECO:0000256" key="3">
    <source>
        <dbReference type="PROSITE-ProRule" id="PRU00221"/>
    </source>
</evidence>
<name>A0A8E2DZJ4_9PEZI</name>
<feature type="repeat" description="WD" evidence="3">
    <location>
        <begin position="144"/>
        <end position="183"/>
    </location>
</feature>
<dbReference type="PANTHER" id="PTHR19857:SF21">
    <property type="entry name" value="ANAPHASE-PROMOTING COMPLEX SUBUNIT 4 WD40 DOMAIN-CONTAINING PROTEIN"/>
    <property type="match status" value="1"/>
</dbReference>
<dbReference type="SMART" id="SM00320">
    <property type="entry name" value="WD40"/>
    <property type="match status" value="5"/>
</dbReference>
<dbReference type="EMBL" id="KV745442">
    <property type="protein sequence ID" value="OCK74632.1"/>
    <property type="molecule type" value="Genomic_DNA"/>
</dbReference>
<feature type="repeat" description="WD" evidence="3">
    <location>
        <begin position="184"/>
        <end position="225"/>
    </location>
</feature>
<protein>
    <submittedName>
        <fullName evidence="4">WD40 repeat-like protein</fullName>
    </submittedName>
</protein>
<gene>
    <name evidence="4" type="ORF">K432DRAFT_338740</name>
</gene>
<dbReference type="PROSITE" id="PS50294">
    <property type="entry name" value="WD_REPEATS_REGION"/>
    <property type="match status" value="1"/>
</dbReference>
<dbReference type="OrthoDB" id="538223at2759"/>
<dbReference type="InterPro" id="IPR036322">
    <property type="entry name" value="WD40_repeat_dom_sf"/>
</dbReference>
<dbReference type="Pfam" id="PF00400">
    <property type="entry name" value="WD40"/>
    <property type="match status" value="4"/>
</dbReference>
<dbReference type="Gene3D" id="2.130.10.10">
    <property type="entry name" value="YVTN repeat-like/Quinoprotein amine dehydrogenase"/>
    <property type="match status" value="2"/>
</dbReference>
<accession>A0A8E2DZJ4</accession>
<feature type="repeat" description="WD" evidence="3">
    <location>
        <begin position="226"/>
        <end position="268"/>
    </location>
</feature>
<evidence type="ECO:0000313" key="4">
    <source>
        <dbReference type="EMBL" id="OCK74632.1"/>
    </source>
</evidence>
<evidence type="ECO:0000256" key="2">
    <source>
        <dbReference type="ARBA" id="ARBA00022737"/>
    </source>
</evidence>
<evidence type="ECO:0000256" key="1">
    <source>
        <dbReference type="ARBA" id="ARBA00022574"/>
    </source>
</evidence>
<dbReference type="SUPFAM" id="SSF50978">
    <property type="entry name" value="WD40 repeat-like"/>
    <property type="match status" value="1"/>
</dbReference>
<dbReference type="AlphaFoldDB" id="A0A8E2DZJ4"/>
<evidence type="ECO:0000313" key="5">
    <source>
        <dbReference type="Proteomes" id="UP000250266"/>
    </source>
</evidence>
<dbReference type="InterPro" id="IPR001680">
    <property type="entry name" value="WD40_rpt"/>
</dbReference>
<dbReference type="InterPro" id="IPR015943">
    <property type="entry name" value="WD40/YVTN_repeat-like_dom_sf"/>
</dbReference>
<organism evidence="4 5">
    <name type="scientific">Lepidopterella palustris CBS 459.81</name>
    <dbReference type="NCBI Taxonomy" id="1314670"/>
    <lineage>
        <taxon>Eukaryota</taxon>
        <taxon>Fungi</taxon>
        <taxon>Dikarya</taxon>
        <taxon>Ascomycota</taxon>
        <taxon>Pezizomycotina</taxon>
        <taxon>Dothideomycetes</taxon>
        <taxon>Pleosporomycetidae</taxon>
        <taxon>Mytilinidiales</taxon>
        <taxon>Argynnaceae</taxon>
        <taxon>Lepidopterella</taxon>
    </lineage>
</organism>
<proteinExistence type="predicted"/>
<dbReference type="Proteomes" id="UP000250266">
    <property type="component" value="Unassembled WGS sequence"/>
</dbReference>
<reference evidence="4 5" key="1">
    <citation type="journal article" date="2016" name="Nat. Commun.">
        <title>Ectomycorrhizal ecology is imprinted in the genome of the dominant symbiotic fungus Cenococcum geophilum.</title>
        <authorList>
            <consortium name="DOE Joint Genome Institute"/>
            <person name="Peter M."/>
            <person name="Kohler A."/>
            <person name="Ohm R.A."/>
            <person name="Kuo A."/>
            <person name="Krutzmann J."/>
            <person name="Morin E."/>
            <person name="Arend M."/>
            <person name="Barry K.W."/>
            <person name="Binder M."/>
            <person name="Choi C."/>
            <person name="Clum A."/>
            <person name="Copeland A."/>
            <person name="Grisel N."/>
            <person name="Haridas S."/>
            <person name="Kipfer T."/>
            <person name="LaButti K."/>
            <person name="Lindquist E."/>
            <person name="Lipzen A."/>
            <person name="Maire R."/>
            <person name="Meier B."/>
            <person name="Mihaltcheva S."/>
            <person name="Molinier V."/>
            <person name="Murat C."/>
            <person name="Poggeler S."/>
            <person name="Quandt C.A."/>
            <person name="Sperisen C."/>
            <person name="Tritt A."/>
            <person name="Tisserant E."/>
            <person name="Crous P.W."/>
            <person name="Henrissat B."/>
            <person name="Nehls U."/>
            <person name="Egli S."/>
            <person name="Spatafora J.W."/>
            <person name="Grigoriev I.V."/>
            <person name="Martin F.M."/>
        </authorList>
    </citation>
    <scope>NUCLEOTIDE SEQUENCE [LARGE SCALE GENOMIC DNA]</scope>
    <source>
        <strain evidence="4 5">CBS 459.81</strain>
    </source>
</reference>
<dbReference type="PANTHER" id="PTHR19857">
    <property type="entry name" value="MITOCHONDRIAL DIVISION PROTEIN 1-RELATED"/>
    <property type="match status" value="1"/>
</dbReference>
<dbReference type="PROSITE" id="PS50082">
    <property type="entry name" value="WD_REPEATS_2"/>
    <property type="match status" value="3"/>
</dbReference>
<sequence length="353" mass="39183">MAPQASFLILNRLAMHKLHLAENYLVVSYYNETTKSAEFNVLDIYCQHNGVETCKHRRQFPVGQAWDFDSCGDMMAVVVNENQKIGVWDLKAGTLCLTLNKTSAINCILFPDPTTIILGAYDGGLIVWDVLSGIRRHTLKEGHSTRDTETITALKVHNNLLVSGNRGGNIQIWDLNNGQSIRILEGHNRSIMVLEFNSDYSLLATGASGGEIKIWDVNSSACIATCHGHTLVANQLSTDPEDTGLLVSASADGWIRTWEWNTGTPVRTFWAGDNSAERNAIRGVVWTKELMVTGAVNGLLRAWDRQTNQVRFDLRVRQGSVHHVAIRGDLLAVVAWFESGKHLIELYNISALD</sequence>
<dbReference type="InterPro" id="IPR051179">
    <property type="entry name" value="WD_repeat_multifunction"/>
</dbReference>
<keyword evidence="5" id="KW-1185">Reference proteome</keyword>
<keyword evidence="2" id="KW-0677">Repeat</keyword>